<evidence type="ECO:0000313" key="2">
    <source>
        <dbReference type="EnsemblPlants" id="ONIVA03G11480.1"/>
    </source>
</evidence>
<evidence type="ECO:0000256" key="1">
    <source>
        <dbReference type="SAM" id="MobiDB-lite"/>
    </source>
</evidence>
<sequence>MLSSSHCFPHCHRSSLDPASHEPDLESSVKKEAGGGEGTTEGEREGELLRPGEVRDAAVGLGRSGAPVREERRGASQGCEASALEEVATVGKGSRRNHV</sequence>
<protein>
    <submittedName>
        <fullName evidence="2">Uncharacterized protein</fullName>
    </submittedName>
</protein>
<reference evidence="2" key="1">
    <citation type="submission" date="2015-04" db="UniProtKB">
        <authorList>
            <consortium name="EnsemblPlants"/>
        </authorList>
    </citation>
    <scope>IDENTIFICATION</scope>
    <source>
        <strain evidence="2">SL10</strain>
    </source>
</reference>
<proteinExistence type="predicted"/>
<feature type="region of interest" description="Disordered" evidence="1">
    <location>
        <begin position="1"/>
        <end position="81"/>
    </location>
</feature>
<dbReference type="AlphaFoldDB" id="A0A0E0GJU1"/>
<dbReference type="Gramene" id="ONIVA03G11480.1">
    <property type="protein sequence ID" value="ONIVA03G11480.1"/>
    <property type="gene ID" value="ONIVA03G11480"/>
</dbReference>
<accession>A0A0E0GJU1</accession>
<organism evidence="2">
    <name type="scientific">Oryza nivara</name>
    <name type="common">Indian wild rice</name>
    <name type="synonym">Oryza sativa f. spontanea</name>
    <dbReference type="NCBI Taxonomy" id="4536"/>
    <lineage>
        <taxon>Eukaryota</taxon>
        <taxon>Viridiplantae</taxon>
        <taxon>Streptophyta</taxon>
        <taxon>Embryophyta</taxon>
        <taxon>Tracheophyta</taxon>
        <taxon>Spermatophyta</taxon>
        <taxon>Magnoliopsida</taxon>
        <taxon>Liliopsida</taxon>
        <taxon>Poales</taxon>
        <taxon>Poaceae</taxon>
        <taxon>BOP clade</taxon>
        <taxon>Oryzoideae</taxon>
        <taxon>Oryzeae</taxon>
        <taxon>Oryzinae</taxon>
        <taxon>Oryza</taxon>
    </lineage>
</organism>
<keyword evidence="3" id="KW-1185">Reference proteome</keyword>
<name>A0A0E0GJU1_ORYNI</name>
<dbReference type="OMA" id="FPHCHRS"/>
<dbReference type="Proteomes" id="UP000006591">
    <property type="component" value="Chromosome 3"/>
</dbReference>
<evidence type="ECO:0000313" key="3">
    <source>
        <dbReference type="Proteomes" id="UP000006591"/>
    </source>
</evidence>
<dbReference type="EnsemblPlants" id="ONIVA03G11480.1">
    <property type="protein sequence ID" value="ONIVA03G11480.1"/>
    <property type="gene ID" value="ONIVA03G11480"/>
</dbReference>
<dbReference type="HOGENOM" id="CLU_2444434_0_0_1"/>
<feature type="compositionally biased region" description="Basic and acidic residues" evidence="1">
    <location>
        <begin position="19"/>
        <end position="34"/>
    </location>
</feature>
<feature type="compositionally biased region" description="Basic and acidic residues" evidence="1">
    <location>
        <begin position="41"/>
        <end position="56"/>
    </location>
</feature>
<reference evidence="2" key="2">
    <citation type="submission" date="2018-04" db="EMBL/GenBank/DDBJ databases">
        <title>OnivRS2 (Oryza nivara Reference Sequence Version 2).</title>
        <authorList>
            <person name="Zhang J."/>
            <person name="Kudrna D."/>
            <person name="Lee S."/>
            <person name="Talag J."/>
            <person name="Rajasekar S."/>
            <person name="Welchert J."/>
            <person name="Hsing Y.-I."/>
            <person name="Wing R.A."/>
        </authorList>
    </citation>
    <scope>NUCLEOTIDE SEQUENCE [LARGE SCALE GENOMIC DNA]</scope>
    <source>
        <strain evidence="2">SL10</strain>
    </source>
</reference>